<dbReference type="PROSITE" id="PS50006">
    <property type="entry name" value="FHA_DOMAIN"/>
    <property type="match status" value="1"/>
</dbReference>
<evidence type="ECO:0000313" key="14">
    <source>
        <dbReference type="EMBL" id="KAK6636660.1"/>
    </source>
</evidence>
<feature type="compositionally biased region" description="Basic residues" evidence="12">
    <location>
        <begin position="37"/>
        <end position="46"/>
    </location>
</feature>
<name>A0AAN8PL81_POLSC</name>
<evidence type="ECO:0000313" key="15">
    <source>
        <dbReference type="Proteomes" id="UP001372834"/>
    </source>
</evidence>
<evidence type="ECO:0000259" key="13">
    <source>
        <dbReference type="PROSITE" id="PS50006"/>
    </source>
</evidence>
<comment type="function">
    <text evidence="11">Required for pre-mRNA splicing as component of the spliceosome. As a component of the minor spliceosome, involved in the splicing of U12-type introns in pre-mRNAs. Down-regulates NF-kappa-B signaling by competing with RELA for CREBBP/EP300 binding. Involved in the microRNA (miRNA) biogenesis. May be involved in cyclin-D1/CCND1 mRNA stability through the SNARP complex which associates with both the 3'end of the CCND1 gene and its mRNA.</text>
</comment>
<feature type="compositionally biased region" description="Basic and acidic residues" evidence="12">
    <location>
        <begin position="10"/>
        <end position="22"/>
    </location>
</feature>
<dbReference type="Pfam" id="PF00498">
    <property type="entry name" value="FHA"/>
    <property type="match status" value="1"/>
</dbReference>
<feature type="compositionally biased region" description="Basic residues" evidence="12">
    <location>
        <begin position="153"/>
        <end position="169"/>
    </location>
</feature>
<keyword evidence="3" id="KW-0597">Phosphoprotein</keyword>
<evidence type="ECO:0000256" key="3">
    <source>
        <dbReference type="ARBA" id="ARBA00022553"/>
    </source>
</evidence>
<feature type="compositionally biased region" description="Basic and acidic residues" evidence="12">
    <location>
        <begin position="197"/>
        <end position="231"/>
    </location>
</feature>
<evidence type="ECO:0000256" key="11">
    <source>
        <dbReference type="ARBA" id="ARBA00055964"/>
    </source>
</evidence>
<feature type="compositionally biased region" description="Basic residues" evidence="12">
    <location>
        <begin position="104"/>
        <end position="116"/>
    </location>
</feature>
<evidence type="ECO:0000256" key="7">
    <source>
        <dbReference type="ARBA" id="ARBA00023054"/>
    </source>
</evidence>
<dbReference type="InterPro" id="IPR000253">
    <property type="entry name" value="FHA_dom"/>
</dbReference>
<reference evidence="14 15" key="1">
    <citation type="submission" date="2023-10" db="EMBL/GenBank/DDBJ databases">
        <title>Genomes of two closely related lineages of the louse Polyplax serrata with different host specificities.</title>
        <authorList>
            <person name="Martinu J."/>
            <person name="Tarabai H."/>
            <person name="Stefka J."/>
            <person name="Hypsa V."/>
        </authorList>
    </citation>
    <scope>NUCLEOTIDE SEQUENCE [LARGE SCALE GENOMIC DNA]</scope>
    <source>
        <strain evidence="14">HR10_N</strain>
    </source>
</reference>
<gene>
    <name evidence="14" type="ORF">RUM43_010322</name>
</gene>
<keyword evidence="9" id="KW-0508">mRNA splicing</keyword>
<dbReference type="GO" id="GO:0008380">
    <property type="term" value="P:RNA splicing"/>
    <property type="evidence" value="ECO:0007669"/>
    <property type="project" value="UniProtKB-KW"/>
</dbReference>
<evidence type="ECO:0000256" key="8">
    <source>
        <dbReference type="ARBA" id="ARBA00023158"/>
    </source>
</evidence>
<feature type="compositionally biased region" description="Basic and acidic residues" evidence="12">
    <location>
        <begin position="47"/>
        <end position="63"/>
    </location>
</feature>
<protein>
    <recommendedName>
        <fullName evidence="13">FHA domain-containing protein</fullName>
    </recommendedName>
</protein>
<keyword evidence="7" id="KW-0175">Coiled coil</keyword>
<dbReference type="CDD" id="cd22718">
    <property type="entry name" value="FHA_SNIP1"/>
    <property type="match status" value="1"/>
</dbReference>
<evidence type="ECO:0000256" key="4">
    <source>
        <dbReference type="ARBA" id="ARBA00022664"/>
    </source>
</evidence>
<dbReference type="GO" id="GO:0031047">
    <property type="term" value="P:regulatory ncRNA-mediated gene silencing"/>
    <property type="evidence" value="ECO:0007669"/>
    <property type="project" value="UniProtKB-KW"/>
</dbReference>
<feature type="domain" description="FHA" evidence="13">
    <location>
        <begin position="324"/>
        <end position="387"/>
    </location>
</feature>
<feature type="compositionally biased region" description="Basic and acidic residues" evidence="12">
    <location>
        <begin position="77"/>
        <end position="103"/>
    </location>
</feature>
<proteinExistence type="predicted"/>
<dbReference type="AlphaFoldDB" id="A0AAN8PL81"/>
<dbReference type="Gene3D" id="2.60.200.20">
    <property type="match status" value="1"/>
</dbReference>
<evidence type="ECO:0000256" key="10">
    <source>
        <dbReference type="ARBA" id="ARBA00023242"/>
    </source>
</evidence>
<accession>A0AAN8PL81</accession>
<organism evidence="14 15">
    <name type="scientific">Polyplax serrata</name>
    <name type="common">Common mouse louse</name>
    <dbReference type="NCBI Taxonomy" id="468196"/>
    <lineage>
        <taxon>Eukaryota</taxon>
        <taxon>Metazoa</taxon>
        <taxon>Ecdysozoa</taxon>
        <taxon>Arthropoda</taxon>
        <taxon>Hexapoda</taxon>
        <taxon>Insecta</taxon>
        <taxon>Pterygota</taxon>
        <taxon>Neoptera</taxon>
        <taxon>Paraneoptera</taxon>
        <taxon>Psocodea</taxon>
        <taxon>Troctomorpha</taxon>
        <taxon>Phthiraptera</taxon>
        <taxon>Anoplura</taxon>
        <taxon>Polyplacidae</taxon>
        <taxon>Polyplax</taxon>
    </lineage>
</organism>
<keyword evidence="10" id="KW-0539">Nucleus</keyword>
<dbReference type="SUPFAM" id="SSF49879">
    <property type="entry name" value="SMAD/FHA domain"/>
    <property type="match status" value="1"/>
</dbReference>
<keyword evidence="5" id="KW-0747">Spliceosome</keyword>
<dbReference type="EMBL" id="JAWJWE010000004">
    <property type="protein sequence ID" value="KAK6636660.1"/>
    <property type="molecule type" value="Genomic_DNA"/>
</dbReference>
<dbReference type="Proteomes" id="UP001372834">
    <property type="component" value="Unassembled WGS sequence"/>
</dbReference>
<evidence type="ECO:0000256" key="2">
    <source>
        <dbReference type="ARBA" id="ARBA00022499"/>
    </source>
</evidence>
<dbReference type="FunFam" id="2.60.200.20:FF:000008">
    <property type="entry name" value="smad nuclear-interacting protein 1"/>
    <property type="match status" value="1"/>
</dbReference>
<evidence type="ECO:0000256" key="6">
    <source>
        <dbReference type="ARBA" id="ARBA00022843"/>
    </source>
</evidence>
<dbReference type="InterPro" id="IPR050923">
    <property type="entry name" value="Cell_Proc_Reg/RNA_Proc"/>
</dbReference>
<evidence type="ECO:0000256" key="1">
    <source>
        <dbReference type="ARBA" id="ARBA00004123"/>
    </source>
</evidence>
<evidence type="ECO:0000256" key="12">
    <source>
        <dbReference type="SAM" id="MobiDB-lite"/>
    </source>
</evidence>
<dbReference type="PANTHER" id="PTHR23308">
    <property type="entry name" value="NUCLEAR INHIBITOR OF PROTEIN PHOSPHATASE-1"/>
    <property type="match status" value="1"/>
</dbReference>
<keyword evidence="6" id="KW-0832">Ubl conjugation</keyword>
<keyword evidence="2" id="KW-1017">Isopeptide bond</keyword>
<dbReference type="InterPro" id="IPR008984">
    <property type="entry name" value="SMAD_FHA_dom_sf"/>
</dbReference>
<comment type="caution">
    <text evidence="14">The sequence shown here is derived from an EMBL/GenBank/DDBJ whole genome shotgun (WGS) entry which is preliminary data.</text>
</comment>
<evidence type="ECO:0000256" key="5">
    <source>
        <dbReference type="ARBA" id="ARBA00022728"/>
    </source>
</evidence>
<feature type="compositionally biased region" description="Basic and acidic residues" evidence="12">
    <location>
        <begin position="170"/>
        <end position="183"/>
    </location>
</feature>
<keyword evidence="8" id="KW-0943">RNA-mediated gene silencing</keyword>
<dbReference type="SMART" id="SM00240">
    <property type="entry name" value="FHA"/>
    <property type="match status" value="1"/>
</dbReference>
<evidence type="ECO:0000256" key="9">
    <source>
        <dbReference type="ARBA" id="ARBA00023187"/>
    </source>
</evidence>
<feature type="compositionally biased region" description="Basic and acidic residues" evidence="12">
    <location>
        <begin position="240"/>
        <end position="249"/>
    </location>
</feature>
<feature type="region of interest" description="Disordered" evidence="12">
    <location>
        <begin position="1"/>
        <end position="271"/>
    </location>
</feature>
<keyword evidence="4" id="KW-0507">mRNA processing</keyword>
<sequence length="429" mass="50054">MRKEHKYKRSREYESDNIDSYKKNGVIVSEFEDLPRKSKKHKSHRSRSIDDGPLERDDVKESSNRGSRKVIHVHGSSSEDERNHNSVYYKSDDLESSSRDCSRGRIKKSKRRHRSRSGSVSDSDSDSRKRIYSSRKHRNLSDSGSESRSNEHRSKHKCSKNKHFKKEGRRNRDESNERSHCQEQVKITIETANVKSEPSENENKRNTKWKPRDGRDGRHCKWDSPERKNSNSREQQQGQDKMKDTHEWGGSKNKGKTNKATGEVQKPNFGLSGKLAEDTNIFNGVVIKYSEPPEARMPKKRWRLYQFKGDQDLPTLYIHRQSAYLLGRDRKVADIPIDHPSCSKQHAALQYRLVPYTRADGSKGKQIRLYIIDLESANGTFINNNKIEAKKYVELFEKDVIKFGFSSREYVLLHEHSKDDELKSEEEET</sequence>
<comment type="subcellular location">
    <subcellularLocation>
        <location evidence="1">Nucleus</location>
    </subcellularLocation>
</comment>
<dbReference type="GO" id="GO:0006397">
    <property type="term" value="P:mRNA processing"/>
    <property type="evidence" value="ECO:0007669"/>
    <property type="project" value="UniProtKB-KW"/>
</dbReference>
<dbReference type="GO" id="GO:0005681">
    <property type="term" value="C:spliceosomal complex"/>
    <property type="evidence" value="ECO:0007669"/>
    <property type="project" value="UniProtKB-KW"/>
</dbReference>